<evidence type="ECO:0000313" key="2">
    <source>
        <dbReference type="EMBL" id="MDP9800218.1"/>
    </source>
</evidence>
<evidence type="ECO:0000256" key="1">
    <source>
        <dbReference type="SAM" id="Phobius"/>
    </source>
</evidence>
<dbReference type="Proteomes" id="UP001235966">
    <property type="component" value="Unassembled WGS sequence"/>
</dbReference>
<keyword evidence="1" id="KW-1133">Transmembrane helix</keyword>
<name>A0ABT9N948_9ACTO</name>
<sequence>MSEQPTEPKNLRERYRAAKANLSEEDAAKFKKQQRIIFASAAVFGVIVLVLGYFAGKAAQERKSEPSSSPIVYSQYWEES</sequence>
<gene>
    <name evidence="2" type="ORF">J2S49_000294</name>
</gene>
<comment type="caution">
    <text evidence="2">The sequence shown here is derived from an EMBL/GenBank/DDBJ whole genome shotgun (WGS) entry which is preliminary data.</text>
</comment>
<keyword evidence="3" id="KW-1185">Reference proteome</keyword>
<organism evidence="2 3">
    <name type="scientific">Arcanobacterium wilhelmae</name>
    <dbReference type="NCBI Taxonomy" id="1803177"/>
    <lineage>
        <taxon>Bacteria</taxon>
        <taxon>Bacillati</taxon>
        <taxon>Actinomycetota</taxon>
        <taxon>Actinomycetes</taxon>
        <taxon>Actinomycetales</taxon>
        <taxon>Actinomycetaceae</taxon>
        <taxon>Arcanobacterium</taxon>
    </lineage>
</organism>
<reference evidence="2 3" key="1">
    <citation type="submission" date="2023-07" db="EMBL/GenBank/DDBJ databases">
        <title>Sequencing the genomes of 1000 actinobacteria strains.</title>
        <authorList>
            <person name="Klenk H.-P."/>
        </authorList>
    </citation>
    <scope>NUCLEOTIDE SEQUENCE [LARGE SCALE GENOMIC DNA]</scope>
    <source>
        <strain evidence="2 3">DSM 102162</strain>
    </source>
</reference>
<proteinExistence type="predicted"/>
<dbReference type="RefSeq" id="WP_307014085.1">
    <property type="nucleotide sequence ID" value="NZ_JAUSQW010000001.1"/>
</dbReference>
<dbReference type="EMBL" id="JAUSQW010000001">
    <property type="protein sequence ID" value="MDP9800218.1"/>
    <property type="molecule type" value="Genomic_DNA"/>
</dbReference>
<feature type="transmembrane region" description="Helical" evidence="1">
    <location>
        <begin position="36"/>
        <end position="55"/>
    </location>
</feature>
<keyword evidence="1" id="KW-0472">Membrane</keyword>
<accession>A0ABT9N948</accession>
<protein>
    <submittedName>
        <fullName evidence="2">Preprotein translocase subunit SecG</fullName>
    </submittedName>
</protein>
<keyword evidence="1" id="KW-0812">Transmembrane</keyword>
<evidence type="ECO:0000313" key="3">
    <source>
        <dbReference type="Proteomes" id="UP001235966"/>
    </source>
</evidence>